<sequence>MRKWLVALGGLLLTSSLTAVAGPASAQLVVDKLWIDLDTTSTGRADVVLKNESADRYYISVAPVEMLHPGTTEEQRIARSNPEELGLLVSPSRLVLDPGATRAIRIVSINPELAAERVYRIRVTPEVGEVQAGEASGDERGISLKVLTAYDLLVVARPAQPESRLEAVRGDEELVLTNEGNTNTLLLDGKTCVAAPEGERCAPLEDRRLYAGAQWRIALDSPDAQVRFRERTSANGEDRLIEF</sequence>
<evidence type="ECO:0000313" key="3">
    <source>
        <dbReference type="Proteomes" id="UP000002696"/>
    </source>
</evidence>
<evidence type="ECO:0008006" key="4">
    <source>
        <dbReference type="Google" id="ProtNLM"/>
    </source>
</evidence>
<feature type="signal peptide" evidence="1">
    <location>
        <begin position="1"/>
        <end position="21"/>
    </location>
</feature>
<dbReference type="EMBL" id="CP002102">
    <property type="protein sequence ID" value="ADL00417.1"/>
    <property type="molecule type" value="Genomic_DNA"/>
</dbReference>
<dbReference type="RefSeq" id="WP_013268520.1">
    <property type="nucleotide sequence ID" value="NC_014375.1"/>
</dbReference>
<organism evidence="2 3">
    <name type="scientific">Brevundimonas subvibrioides (strain ATCC 15264 / DSM 4735 / LMG 14903 / NBRC 16000 / CB 81)</name>
    <name type="common">Caulobacter subvibrioides</name>
    <dbReference type="NCBI Taxonomy" id="633149"/>
    <lineage>
        <taxon>Bacteria</taxon>
        <taxon>Pseudomonadati</taxon>
        <taxon>Pseudomonadota</taxon>
        <taxon>Alphaproteobacteria</taxon>
        <taxon>Caulobacterales</taxon>
        <taxon>Caulobacteraceae</taxon>
        <taxon>Brevundimonas</taxon>
    </lineage>
</organism>
<dbReference type="InParanoid" id="D9QNY4"/>
<dbReference type="OrthoDB" id="7630309at2"/>
<dbReference type="KEGG" id="bsb:Bresu_1105"/>
<accession>D9QNY4</accession>
<feature type="chain" id="PRO_5003126965" description="Pili assembly chaperone N-terminal domain-containing protein" evidence="1">
    <location>
        <begin position="22"/>
        <end position="243"/>
    </location>
</feature>
<protein>
    <recommendedName>
        <fullName evidence="4">Pili assembly chaperone N-terminal domain-containing protein</fullName>
    </recommendedName>
</protein>
<gene>
    <name evidence="2" type="ordered locus">Bresu_1105</name>
</gene>
<name>D9QNY4_BRESC</name>
<dbReference type="AlphaFoldDB" id="D9QNY4"/>
<dbReference type="InterPro" id="IPR013783">
    <property type="entry name" value="Ig-like_fold"/>
</dbReference>
<keyword evidence="1" id="KW-0732">Signal</keyword>
<dbReference type="eggNOG" id="COG3121">
    <property type="taxonomic scope" value="Bacteria"/>
</dbReference>
<dbReference type="HOGENOM" id="CLU_103353_0_0_5"/>
<reference evidence="3" key="1">
    <citation type="journal article" date="2011" name="J. Bacteriol.">
        <title>Genome sequences of eight morphologically diverse alphaproteobacteria.</title>
        <authorList>
            <consortium name="US DOE Joint Genome Institute"/>
            <person name="Brown P.J."/>
            <person name="Kysela D.T."/>
            <person name="Buechlein A."/>
            <person name="Hemmerich C."/>
            <person name="Brun Y.V."/>
        </authorList>
    </citation>
    <scope>NUCLEOTIDE SEQUENCE [LARGE SCALE GENOMIC DNA]</scope>
    <source>
        <strain evidence="3">ATCC 15264 / DSM 4735 / LMG 14903 / NBRC 16000 / CB 81</strain>
    </source>
</reference>
<proteinExistence type="predicted"/>
<keyword evidence="3" id="KW-1185">Reference proteome</keyword>
<evidence type="ECO:0000313" key="2">
    <source>
        <dbReference type="EMBL" id="ADL00417.1"/>
    </source>
</evidence>
<dbReference type="STRING" id="633149.Bresu_1105"/>
<dbReference type="Gene3D" id="2.60.40.10">
    <property type="entry name" value="Immunoglobulins"/>
    <property type="match status" value="1"/>
</dbReference>
<evidence type="ECO:0000256" key="1">
    <source>
        <dbReference type="SAM" id="SignalP"/>
    </source>
</evidence>
<dbReference type="Proteomes" id="UP000002696">
    <property type="component" value="Chromosome"/>
</dbReference>